<accession>Q0G3H7</accession>
<dbReference type="CDD" id="cd17355">
    <property type="entry name" value="MFS_YcxA_like"/>
    <property type="match status" value="1"/>
</dbReference>
<dbReference type="HOGENOM" id="CLU_001265_59_9_5"/>
<feature type="transmembrane region" description="Helical" evidence="4">
    <location>
        <begin position="133"/>
        <end position="157"/>
    </location>
</feature>
<proteinExistence type="predicted"/>
<keyword evidence="2 4" id="KW-1133">Transmembrane helix</keyword>
<dbReference type="SUPFAM" id="SSF103473">
    <property type="entry name" value="MFS general substrate transporter"/>
    <property type="match status" value="1"/>
</dbReference>
<evidence type="ECO:0000313" key="7">
    <source>
        <dbReference type="Proteomes" id="UP000004310"/>
    </source>
</evidence>
<dbReference type="InterPro" id="IPR011701">
    <property type="entry name" value="MFS"/>
</dbReference>
<feature type="transmembrane region" description="Helical" evidence="4">
    <location>
        <begin position="372"/>
        <end position="395"/>
    </location>
</feature>
<evidence type="ECO:0000256" key="1">
    <source>
        <dbReference type="ARBA" id="ARBA00022692"/>
    </source>
</evidence>
<feature type="transmembrane region" description="Helical" evidence="4">
    <location>
        <begin position="195"/>
        <end position="219"/>
    </location>
</feature>
<feature type="transmembrane region" description="Helical" evidence="4">
    <location>
        <begin position="39"/>
        <end position="60"/>
    </location>
</feature>
<evidence type="ECO:0000256" key="2">
    <source>
        <dbReference type="ARBA" id="ARBA00022989"/>
    </source>
</evidence>
<comment type="caution">
    <text evidence="6">The sequence shown here is derived from an EMBL/GenBank/DDBJ whole genome shotgun (WGS) entry which is preliminary data.</text>
</comment>
<evidence type="ECO:0000256" key="3">
    <source>
        <dbReference type="ARBA" id="ARBA00023136"/>
    </source>
</evidence>
<feature type="transmembrane region" description="Helical" evidence="4">
    <location>
        <begin position="80"/>
        <end position="98"/>
    </location>
</feature>
<dbReference type="GO" id="GO:0022857">
    <property type="term" value="F:transmembrane transporter activity"/>
    <property type="evidence" value="ECO:0007669"/>
    <property type="project" value="InterPro"/>
</dbReference>
<dbReference type="PANTHER" id="PTHR11360">
    <property type="entry name" value="MONOCARBOXYLATE TRANSPORTER"/>
    <property type="match status" value="1"/>
</dbReference>
<feature type="transmembrane region" description="Helical" evidence="4">
    <location>
        <begin position="284"/>
        <end position="303"/>
    </location>
</feature>
<sequence>MIRPLFAFRPIAATQSIAMGQTSPMTTPSTASAGSETRLATILAISAGCLIALLTFGPRSAIGFFQLPMITDRSWTREDFALAIAIQNLFWGAGQPIFGAIADKFGTAKVLVLSGLLYASGLAVTAIGEAPIWLLIGQGLLVGLGVAAGSFGIVLAAFARRVTPEQRSFVFGLGTAAGSAGMFIFAPFTRGLIDAFGWVDALFIMAGTMLIIPFLAVALKGAPKVGSALSTNQIEQTMGEALREAFATRSYVLLTSGFFVCGFQVAFITAHYPAFLADRGIDPYWAVVGMALIGFFNIIGSLGSGVIGQKSPKPILLALIYIGRSIAVAAFLLMPITPASVVIFSAVMGVLWLSTVPPTNALVAIMFGTKYLGLLGGTVFFSHQVGSFLGVWLGGYLRETTGSYDPVWWLGVALGVFAAIVHWPIEEKAAPRLNPAT</sequence>
<dbReference type="InterPro" id="IPR036259">
    <property type="entry name" value="MFS_trans_sf"/>
</dbReference>
<reference evidence="6 7" key="1">
    <citation type="journal article" date="2010" name="J. Bacteriol.">
        <title>Genome sequence of Fulvimarina pelagi HTCC2506T, a Mn(II)-oxidizing alphaproteobacterium possessing an aerobic anoxygenic photosynthetic gene cluster and Xanthorhodopsin.</title>
        <authorList>
            <person name="Kang I."/>
            <person name="Oh H.M."/>
            <person name="Lim S.I."/>
            <person name="Ferriera S."/>
            <person name="Giovannoni S.J."/>
            <person name="Cho J.C."/>
        </authorList>
    </citation>
    <scope>NUCLEOTIDE SEQUENCE [LARGE SCALE GENOMIC DNA]</scope>
    <source>
        <strain evidence="6 7">HTCC2506</strain>
    </source>
</reference>
<feature type="transmembrane region" description="Helical" evidence="4">
    <location>
        <begin position="407"/>
        <end position="425"/>
    </location>
</feature>
<evidence type="ECO:0000259" key="5">
    <source>
        <dbReference type="PROSITE" id="PS50850"/>
    </source>
</evidence>
<keyword evidence="7" id="KW-1185">Reference proteome</keyword>
<dbReference type="InterPro" id="IPR050327">
    <property type="entry name" value="Proton-linked_MCT"/>
</dbReference>
<feature type="transmembrane region" description="Helical" evidence="4">
    <location>
        <begin position="251"/>
        <end position="272"/>
    </location>
</feature>
<dbReference type="InterPro" id="IPR020846">
    <property type="entry name" value="MFS_dom"/>
</dbReference>
<evidence type="ECO:0000313" key="6">
    <source>
        <dbReference type="EMBL" id="EAU41854.1"/>
    </source>
</evidence>
<feature type="transmembrane region" description="Helical" evidence="4">
    <location>
        <begin position="342"/>
        <end position="365"/>
    </location>
</feature>
<keyword evidence="3 4" id="KW-0472">Membrane</keyword>
<feature type="transmembrane region" description="Helical" evidence="4">
    <location>
        <begin position="315"/>
        <end position="336"/>
    </location>
</feature>
<protein>
    <submittedName>
        <fullName evidence="6">MFS permease</fullName>
    </submittedName>
</protein>
<dbReference type="AlphaFoldDB" id="Q0G3H7"/>
<dbReference type="EMBL" id="AATP01000002">
    <property type="protein sequence ID" value="EAU41854.1"/>
    <property type="molecule type" value="Genomic_DNA"/>
</dbReference>
<feature type="transmembrane region" description="Helical" evidence="4">
    <location>
        <begin position="169"/>
        <end position="189"/>
    </location>
</feature>
<feature type="domain" description="Major facilitator superfamily (MFS) profile" evidence="5">
    <location>
        <begin position="41"/>
        <end position="430"/>
    </location>
</feature>
<dbReference type="PROSITE" id="PS50850">
    <property type="entry name" value="MFS"/>
    <property type="match status" value="1"/>
</dbReference>
<dbReference type="PANTHER" id="PTHR11360:SF284">
    <property type="entry name" value="EG:103B4.3 PROTEIN-RELATED"/>
    <property type="match status" value="1"/>
</dbReference>
<dbReference type="eggNOG" id="COG2814">
    <property type="taxonomic scope" value="Bacteria"/>
</dbReference>
<keyword evidence="1 4" id="KW-0812">Transmembrane</keyword>
<dbReference type="Gene3D" id="1.20.1250.20">
    <property type="entry name" value="MFS general substrate transporter like domains"/>
    <property type="match status" value="1"/>
</dbReference>
<feature type="transmembrane region" description="Helical" evidence="4">
    <location>
        <begin position="110"/>
        <end position="127"/>
    </location>
</feature>
<dbReference type="Pfam" id="PF07690">
    <property type="entry name" value="MFS_1"/>
    <property type="match status" value="1"/>
</dbReference>
<dbReference type="Proteomes" id="UP000004310">
    <property type="component" value="Unassembled WGS sequence"/>
</dbReference>
<evidence type="ECO:0000256" key="4">
    <source>
        <dbReference type="SAM" id="Phobius"/>
    </source>
</evidence>
<name>Q0G3H7_9HYPH</name>
<dbReference type="STRING" id="217511.GCA_001463845_02791"/>
<gene>
    <name evidence="6" type="ORF">FP2506_15514</name>
</gene>
<organism evidence="6 7">
    <name type="scientific">Fulvimarina pelagi HTCC2506</name>
    <dbReference type="NCBI Taxonomy" id="314231"/>
    <lineage>
        <taxon>Bacteria</taxon>
        <taxon>Pseudomonadati</taxon>
        <taxon>Pseudomonadota</taxon>
        <taxon>Alphaproteobacteria</taxon>
        <taxon>Hyphomicrobiales</taxon>
        <taxon>Aurantimonadaceae</taxon>
        <taxon>Fulvimarina</taxon>
    </lineage>
</organism>